<dbReference type="Gene3D" id="3.40.50.720">
    <property type="entry name" value="NAD(P)-binding Rossmann-like Domain"/>
    <property type="match status" value="1"/>
</dbReference>
<sequence length="264" mass="29252">MKWSQSSLDIRFLQFDLQDLQSIKAATAEFMQKETRLDILINNAGIMASPFEMTKDGYEIQWQTNFLAHHALTLCLLPIFRQTAQLNPGHRATVRIVNVASDLAFSMGPKNIDYRDPNLTDLTGSPESDSNAIPRKRYSHSKQAGIIGAKAINDHYEHLGIAAYSIHPGIIKTNLQSHDSTLIGAVARVAMNVVPTSSVIDGTRTSLYCATSPKASTQGGLFFIPFGKLDHRPDKWLNDPDAVGRLWDLALAQLVTRSGFQFEL</sequence>
<proteinExistence type="inferred from homology"/>
<dbReference type="GO" id="GO:0016491">
    <property type="term" value="F:oxidoreductase activity"/>
    <property type="evidence" value="ECO:0007669"/>
    <property type="project" value="UniProtKB-KW"/>
</dbReference>
<evidence type="ECO:0000313" key="4">
    <source>
        <dbReference type="EMBL" id="KAK5060244.1"/>
    </source>
</evidence>
<dbReference type="AlphaFoldDB" id="A0AAV9NLD9"/>
<reference evidence="4 5" key="1">
    <citation type="submission" date="2023-08" db="EMBL/GenBank/DDBJ databases">
        <title>Black Yeasts Isolated from many extreme environments.</title>
        <authorList>
            <person name="Coleine C."/>
            <person name="Stajich J.E."/>
            <person name="Selbmann L."/>
        </authorList>
    </citation>
    <scope>NUCLEOTIDE SEQUENCE [LARGE SCALE GENOMIC DNA]</scope>
    <source>
        <strain evidence="4 5">CCFEE 5792</strain>
    </source>
</reference>
<protein>
    <submittedName>
        <fullName evidence="4">Uncharacterized protein</fullName>
    </submittedName>
</protein>
<dbReference type="SUPFAM" id="SSF51735">
    <property type="entry name" value="NAD(P)-binding Rossmann-fold domains"/>
    <property type="match status" value="1"/>
</dbReference>
<dbReference type="InterPro" id="IPR002347">
    <property type="entry name" value="SDR_fam"/>
</dbReference>
<dbReference type="InterPro" id="IPR036291">
    <property type="entry name" value="NAD(P)-bd_dom_sf"/>
</dbReference>
<dbReference type="EMBL" id="JAVRRD010000004">
    <property type="protein sequence ID" value="KAK5060244.1"/>
    <property type="molecule type" value="Genomic_DNA"/>
</dbReference>
<dbReference type="RefSeq" id="XP_064710065.1">
    <property type="nucleotide sequence ID" value="XM_064853666.1"/>
</dbReference>
<dbReference type="GeneID" id="89978287"/>
<name>A0AAV9NLD9_9EURO</name>
<evidence type="ECO:0000256" key="1">
    <source>
        <dbReference type="ARBA" id="ARBA00006484"/>
    </source>
</evidence>
<dbReference type="PANTHER" id="PTHR24320:SF282">
    <property type="entry name" value="WW DOMAIN-CONTAINING OXIDOREDUCTASE"/>
    <property type="match status" value="1"/>
</dbReference>
<keyword evidence="5" id="KW-1185">Reference proteome</keyword>
<dbReference type="Pfam" id="PF00106">
    <property type="entry name" value="adh_short"/>
    <property type="match status" value="1"/>
</dbReference>
<evidence type="ECO:0000256" key="2">
    <source>
        <dbReference type="ARBA" id="ARBA00022857"/>
    </source>
</evidence>
<gene>
    <name evidence="4" type="ORF">LTR84_010129</name>
</gene>
<keyword evidence="3" id="KW-0560">Oxidoreductase</keyword>
<accession>A0AAV9NLD9</accession>
<comment type="caution">
    <text evidence="4">The sequence shown here is derived from an EMBL/GenBank/DDBJ whole genome shotgun (WGS) entry which is preliminary data.</text>
</comment>
<dbReference type="PANTHER" id="PTHR24320">
    <property type="entry name" value="RETINOL DEHYDROGENASE"/>
    <property type="match status" value="1"/>
</dbReference>
<dbReference type="Proteomes" id="UP001358417">
    <property type="component" value="Unassembled WGS sequence"/>
</dbReference>
<evidence type="ECO:0000256" key="3">
    <source>
        <dbReference type="ARBA" id="ARBA00023002"/>
    </source>
</evidence>
<organism evidence="4 5">
    <name type="scientific">Exophiala bonariae</name>
    <dbReference type="NCBI Taxonomy" id="1690606"/>
    <lineage>
        <taxon>Eukaryota</taxon>
        <taxon>Fungi</taxon>
        <taxon>Dikarya</taxon>
        <taxon>Ascomycota</taxon>
        <taxon>Pezizomycotina</taxon>
        <taxon>Eurotiomycetes</taxon>
        <taxon>Chaetothyriomycetidae</taxon>
        <taxon>Chaetothyriales</taxon>
        <taxon>Herpotrichiellaceae</taxon>
        <taxon>Exophiala</taxon>
    </lineage>
</organism>
<keyword evidence="2" id="KW-0521">NADP</keyword>
<comment type="similarity">
    <text evidence="1">Belongs to the short-chain dehydrogenases/reductases (SDR) family.</text>
</comment>
<evidence type="ECO:0000313" key="5">
    <source>
        <dbReference type="Proteomes" id="UP001358417"/>
    </source>
</evidence>